<dbReference type="EC" id="6.2.1.20" evidence="2"/>
<dbReference type="EMBL" id="MTKO01000101">
    <property type="protein sequence ID" value="RWX44162.1"/>
    <property type="molecule type" value="Genomic_DNA"/>
</dbReference>
<name>A0A444ITP1_9BACT</name>
<protein>
    <submittedName>
        <fullName evidence="2">Acyltransferase</fullName>
        <ecNumber evidence="2">6.2.1.20</ecNumber>
    </submittedName>
</protein>
<dbReference type="SUPFAM" id="SSF69593">
    <property type="entry name" value="Glycerol-3-phosphate (1)-acyltransferase"/>
    <property type="match status" value="1"/>
</dbReference>
<dbReference type="Proteomes" id="UP000287853">
    <property type="component" value="Unassembled WGS sequence"/>
</dbReference>
<comment type="caution">
    <text evidence="2">The sequence shown here is derived from an EMBL/GenBank/DDBJ whole genome shotgun (WGS) entry which is preliminary data.</text>
</comment>
<evidence type="ECO:0000313" key="3">
    <source>
        <dbReference type="Proteomes" id="UP000287853"/>
    </source>
</evidence>
<feature type="domain" description="Phospholipid/glycerol acyltransferase" evidence="1">
    <location>
        <begin position="37"/>
        <end position="161"/>
    </location>
</feature>
<keyword evidence="2" id="KW-0012">Acyltransferase</keyword>
<dbReference type="SMART" id="SM00563">
    <property type="entry name" value="PlsC"/>
    <property type="match status" value="1"/>
</dbReference>
<dbReference type="AlphaFoldDB" id="A0A444ITP1"/>
<reference evidence="2 3" key="1">
    <citation type="submission" date="2017-01" db="EMBL/GenBank/DDBJ databases">
        <title>The cable genome- insights into the physiology and evolution of filamentous bacteria capable of sulfide oxidation via long distance electron transfer.</title>
        <authorList>
            <person name="Schreiber L."/>
            <person name="Bjerg J.T."/>
            <person name="Boggild A."/>
            <person name="Van De Vossenberg J."/>
            <person name="Meysman F."/>
            <person name="Nielsen L.P."/>
            <person name="Schramm A."/>
            <person name="Kjeldsen K.U."/>
        </authorList>
    </citation>
    <scope>NUCLEOTIDE SEQUENCE [LARGE SCALE GENOMIC DNA]</scope>
    <source>
        <strain evidence="2">MCF</strain>
    </source>
</reference>
<accession>A0A444ITP1</accession>
<organism evidence="2 3">
    <name type="scientific">Candidatus Electrothrix aarhusensis</name>
    <dbReference type="NCBI Taxonomy" id="1859131"/>
    <lineage>
        <taxon>Bacteria</taxon>
        <taxon>Pseudomonadati</taxon>
        <taxon>Thermodesulfobacteriota</taxon>
        <taxon>Desulfobulbia</taxon>
        <taxon>Desulfobulbales</taxon>
        <taxon>Desulfobulbaceae</taxon>
        <taxon>Candidatus Electrothrix</taxon>
    </lineage>
</organism>
<proteinExistence type="predicted"/>
<evidence type="ECO:0000259" key="1">
    <source>
        <dbReference type="SMART" id="SM00563"/>
    </source>
</evidence>
<dbReference type="Pfam" id="PF01553">
    <property type="entry name" value="Acyltransferase"/>
    <property type="match status" value="1"/>
</dbReference>
<dbReference type="InterPro" id="IPR002123">
    <property type="entry name" value="Plipid/glycerol_acylTrfase"/>
</dbReference>
<evidence type="ECO:0000313" key="2">
    <source>
        <dbReference type="EMBL" id="RWX44162.1"/>
    </source>
</evidence>
<keyword evidence="2" id="KW-0808">Transferase</keyword>
<dbReference type="GO" id="GO:0008922">
    <property type="term" value="F:long-chain fatty acid [acyl-carrier-protein] ligase activity"/>
    <property type="evidence" value="ECO:0007669"/>
    <property type="project" value="UniProtKB-EC"/>
</dbReference>
<keyword evidence="2" id="KW-0436">Ligase</keyword>
<gene>
    <name evidence="2" type="ORF">H206_02008</name>
</gene>
<sequence length="252" mass="28794">MKKLITLTFVLLLRVRYRITVNGLKELKSRTQDDRPVLFLPNHQALIDPVIIMSLLYNTFAPKPLVDEKQSEHPLIKHLMDMVNAIFIPDLNVSSRDAKEQVFAGIEEVAVSLKRGENVLMYPAGRISQGHQEVIGANSEAVSVIYGAPEARIVLIRIRGLWGSRFSRARGIPSLLGDIWKLLFRVLANGLLFMPRRPVHIEIIEPDDFPVGGDKKIMNRYLENFYNTEPDRNTEIPPYWWQGYQPIHGQSS</sequence>
<keyword evidence="3" id="KW-1185">Reference proteome</keyword>
<dbReference type="GO" id="GO:0016746">
    <property type="term" value="F:acyltransferase activity"/>
    <property type="evidence" value="ECO:0007669"/>
    <property type="project" value="UniProtKB-KW"/>
</dbReference>
<dbReference type="CDD" id="cd07989">
    <property type="entry name" value="LPLAT_AGPAT-like"/>
    <property type="match status" value="1"/>
</dbReference>